<evidence type="ECO:0000313" key="1">
    <source>
        <dbReference type="EMBL" id="KAB2616615.1"/>
    </source>
</evidence>
<dbReference type="Proteomes" id="UP000327157">
    <property type="component" value="Chromosome 3"/>
</dbReference>
<organism evidence="1 2">
    <name type="scientific">Pyrus ussuriensis x Pyrus communis</name>
    <dbReference type="NCBI Taxonomy" id="2448454"/>
    <lineage>
        <taxon>Eukaryota</taxon>
        <taxon>Viridiplantae</taxon>
        <taxon>Streptophyta</taxon>
        <taxon>Embryophyta</taxon>
        <taxon>Tracheophyta</taxon>
        <taxon>Spermatophyta</taxon>
        <taxon>Magnoliopsida</taxon>
        <taxon>eudicotyledons</taxon>
        <taxon>Gunneridae</taxon>
        <taxon>Pentapetalae</taxon>
        <taxon>rosids</taxon>
        <taxon>fabids</taxon>
        <taxon>Rosales</taxon>
        <taxon>Rosaceae</taxon>
        <taxon>Amygdaloideae</taxon>
        <taxon>Maleae</taxon>
        <taxon>Pyrus</taxon>
    </lineage>
</organism>
<dbReference type="AlphaFoldDB" id="A0A5N5GM43"/>
<name>A0A5N5GM43_9ROSA</name>
<keyword evidence="2" id="KW-1185">Reference proteome</keyword>
<sequence length="66" mass="7724">MRLCFCGKSNLRRIRGYKFLIQNGWILLTGQGIVVSIQLQERHVNMHGIVLRGNRLKTRKQMKLTT</sequence>
<dbReference type="EMBL" id="SMOL01000402">
    <property type="protein sequence ID" value="KAB2616615.1"/>
    <property type="molecule type" value="Genomic_DNA"/>
</dbReference>
<proteinExistence type="predicted"/>
<gene>
    <name evidence="1" type="ORF">D8674_023203</name>
</gene>
<reference evidence="2" key="2">
    <citation type="submission" date="2019-10" db="EMBL/GenBank/DDBJ databases">
        <title>A de novo genome assembly of a pear dwarfing rootstock.</title>
        <authorList>
            <person name="Wang F."/>
            <person name="Wang J."/>
            <person name="Li S."/>
            <person name="Zhang Y."/>
            <person name="Fang M."/>
            <person name="Ma L."/>
            <person name="Zhao Y."/>
            <person name="Jiang S."/>
        </authorList>
    </citation>
    <scope>NUCLEOTIDE SEQUENCE [LARGE SCALE GENOMIC DNA]</scope>
</reference>
<protein>
    <submittedName>
        <fullName evidence="1">Uncharacterized protein</fullName>
    </submittedName>
</protein>
<comment type="caution">
    <text evidence="1">The sequence shown here is derived from an EMBL/GenBank/DDBJ whole genome shotgun (WGS) entry which is preliminary data.</text>
</comment>
<reference evidence="1 2" key="1">
    <citation type="submission" date="2019-09" db="EMBL/GenBank/DDBJ databases">
        <authorList>
            <person name="Ou C."/>
        </authorList>
    </citation>
    <scope>NUCLEOTIDE SEQUENCE [LARGE SCALE GENOMIC DNA]</scope>
    <source>
        <strain evidence="1">S2</strain>
        <tissue evidence="1">Leaf</tissue>
    </source>
</reference>
<evidence type="ECO:0000313" key="2">
    <source>
        <dbReference type="Proteomes" id="UP000327157"/>
    </source>
</evidence>
<accession>A0A5N5GM43</accession>
<reference evidence="1 2" key="3">
    <citation type="submission" date="2019-11" db="EMBL/GenBank/DDBJ databases">
        <title>A de novo genome assembly of a pear dwarfing rootstock.</title>
        <authorList>
            <person name="Wang F."/>
            <person name="Wang J."/>
            <person name="Li S."/>
            <person name="Zhang Y."/>
            <person name="Fang M."/>
            <person name="Ma L."/>
            <person name="Zhao Y."/>
            <person name="Jiang S."/>
        </authorList>
    </citation>
    <scope>NUCLEOTIDE SEQUENCE [LARGE SCALE GENOMIC DNA]</scope>
    <source>
        <strain evidence="1">S2</strain>
        <tissue evidence="1">Leaf</tissue>
    </source>
</reference>